<evidence type="ECO:0000256" key="1">
    <source>
        <dbReference type="SAM" id="Phobius"/>
    </source>
</evidence>
<accession>A0ABW5VG28</accession>
<proteinExistence type="predicted"/>
<keyword evidence="1" id="KW-1133">Transmembrane helix</keyword>
<evidence type="ECO:0000313" key="2">
    <source>
        <dbReference type="EMBL" id="MFD2790084.1"/>
    </source>
</evidence>
<dbReference type="RefSeq" id="WP_251805892.1">
    <property type="nucleotide sequence ID" value="NZ_CP166679.1"/>
</dbReference>
<keyword evidence="3" id="KW-1185">Reference proteome</keyword>
<feature type="transmembrane region" description="Helical" evidence="1">
    <location>
        <begin position="38"/>
        <end position="61"/>
    </location>
</feature>
<protein>
    <submittedName>
        <fullName evidence="2">Uncharacterized protein</fullName>
    </submittedName>
</protein>
<name>A0ABW5VG28_9FLAO</name>
<evidence type="ECO:0000313" key="3">
    <source>
        <dbReference type="Proteomes" id="UP001597532"/>
    </source>
</evidence>
<keyword evidence="1" id="KW-0812">Transmembrane</keyword>
<dbReference type="Proteomes" id="UP001597532">
    <property type="component" value="Unassembled WGS sequence"/>
</dbReference>
<organism evidence="2 3">
    <name type="scientific">Arenibacter antarcticus</name>
    <dbReference type="NCBI Taxonomy" id="2040469"/>
    <lineage>
        <taxon>Bacteria</taxon>
        <taxon>Pseudomonadati</taxon>
        <taxon>Bacteroidota</taxon>
        <taxon>Flavobacteriia</taxon>
        <taxon>Flavobacteriales</taxon>
        <taxon>Flavobacteriaceae</taxon>
        <taxon>Arenibacter</taxon>
    </lineage>
</organism>
<keyword evidence="1" id="KW-0472">Membrane</keyword>
<comment type="caution">
    <text evidence="2">The sequence shown here is derived from an EMBL/GenBank/DDBJ whole genome shotgun (WGS) entry which is preliminary data.</text>
</comment>
<sequence>MENKNIDKKQAEENTELIKEEHNPKRNYIFQKNPITKVGFVIILGILILIIIGIVLTGSFFDSTIKNP</sequence>
<reference evidence="3" key="1">
    <citation type="journal article" date="2019" name="Int. J. Syst. Evol. Microbiol.">
        <title>The Global Catalogue of Microorganisms (GCM) 10K type strain sequencing project: providing services to taxonomists for standard genome sequencing and annotation.</title>
        <authorList>
            <consortium name="The Broad Institute Genomics Platform"/>
            <consortium name="The Broad Institute Genome Sequencing Center for Infectious Disease"/>
            <person name="Wu L."/>
            <person name="Ma J."/>
        </authorList>
    </citation>
    <scope>NUCLEOTIDE SEQUENCE [LARGE SCALE GENOMIC DNA]</scope>
    <source>
        <strain evidence="3">KCTC 52924</strain>
    </source>
</reference>
<dbReference type="EMBL" id="JBHUOK010000030">
    <property type="protein sequence ID" value="MFD2790084.1"/>
    <property type="molecule type" value="Genomic_DNA"/>
</dbReference>
<gene>
    <name evidence="2" type="ORF">ACFS1K_09945</name>
</gene>